<comment type="caution">
    <text evidence="2">The sequence shown here is derived from an EMBL/GenBank/DDBJ whole genome shotgun (WGS) entry which is preliminary data.</text>
</comment>
<organism evidence="2 3">
    <name type="scientific">Dankookia rubra</name>
    <dbReference type="NCBI Taxonomy" id="1442381"/>
    <lineage>
        <taxon>Bacteria</taxon>
        <taxon>Pseudomonadati</taxon>
        <taxon>Pseudomonadota</taxon>
        <taxon>Alphaproteobacteria</taxon>
        <taxon>Acetobacterales</taxon>
        <taxon>Roseomonadaceae</taxon>
        <taxon>Dankookia</taxon>
    </lineage>
</organism>
<evidence type="ECO:0000313" key="3">
    <source>
        <dbReference type="Proteomes" id="UP000295096"/>
    </source>
</evidence>
<dbReference type="AlphaFoldDB" id="A0A4R5Q7N4"/>
<protein>
    <recommendedName>
        <fullName evidence="1">Transposase IS701-like DDE domain-containing protein</fullName>
    </recommendedName>
</protein>
<evidence type="ECO:0000259" key="1">
    <source>
        <dbReference type="Pfam" id="PF13546"/>
    </source>
</evidence>
<reference evidence="2 3" key="1">
    <citation type="journal article" date="2016" name="J. Microbiol.">
        <title>Dankookia rubra gen. nov., sp. nov., an alphaproteobacterium isolated from sediment of a shallow stream.</title>
        <authorList>
            <person name="Kim W.H."/>
            <person name="Kim D.H."/>
            <person name="Kang K."/>
            <person name="Ahn T.Y."/>
        </authorList>
    </citation>
    <scope>NUCLEOTIDE SEQUENCE [LARGE SCALE GENOMIC DNA]</scope>
    <source>
        <strain evidence="2 3">JCM30602</strain>
    </source>
</reference>
<dbReference type="InterPro" id="IPR038721">
    <property type="entry name" value="IS701-like_DDE_dom"/>
</dbReference>
<evidence type="ECO:0000313" key="2">
    <source>
        <dbReference type="EMBL" id="TDH58920.1"/>
    </source>
</evidence>
<dbReference type="EMBL" id="SMSJ01000089">
    <property type="protein sequence ID" value="TDH58920.1"/>
    <property type="molecule type" value="Genomic_DNA"/>
</dbReference>
<proteinExistence type="predicted"/>
<feature type="domain" description="Transposase IS701-like DDE" evidence="1">
    <location>
        <begin position="8"/>
        <end position="52"/>
    </location>
</feature>
<dbReference type="Pfam" id="PF13546">
    <property type="entry name" value="DDE_5"/>
    <property type="match status" value="1"/>
</dbReference>
<gene>
    <name evidence="2" type="ORF">E2C06_29965</name>
</gene>
<dbReference type="Proteomes" id="UP000295096">
    <property type="component" value="Unassembled WGS sequence"/>
</dbReference>
<dbReference type="OrthoDB" id="583339at2"/>
<name>A0A4R5Q7N4_9PROT</name>
<accession>A0A4R5Q7N4</accession>
<keyword evidence="3" id="KW-1185">Reference proteome</keyword>
<sequence length="68" mass="7578">MRLGLTRADAGYRASAAFRQGLSECGLTWAVGIPHIQKVYGTDVQLIRPSGRERCLAPDEDHVTPRRR</sequence>